<dbReference type="RefSeq" id="WP_207857215.1">
    <property type="nucleotide sequence ID" value="NZ_JAFREP010000003.1"/>
</dbReference>
<dbReference type="InterPro" id="IPR011250">
    <property type="entry name" value="OMP/PagP_B-barrel"/>
</dbReference>
<feature type="domain" description="Outer membrane protein beta-barrel" evidence="3">
    <location>
        <begin position="49"/>
        <end position="212"/>
    </location>
</feature>
<dbReference type="InterPro" id="IPR027385">
    <property type="entry name" value="Beta-barrel_OMP"/>
</dbReference>
<reference evidence="4" key="1">
    <citation type="submission" date="2021-03" db="EMBL/GenBank/DDBJ databases">
        <authorList>
            <person name="Wang G."/>
        </authorList>
    </citation>
    <scope>NUCLEOTIDE SEQUENCE</scope>
    <source>
        <strain evidence="4">KCTC 12899</strain>
    </source>
</reference>
<evidence type="ECO:0000313" key="4">
    <source>
        <dbReference type="EMBL" id="MBO1317775.1"/>
    </source>
</evidence>
<feature type="chain" id="PRO_5035280400" evidence="2">
    <location>
        <begin position="28"/>
        <end position="212"/>
    </location>
</feature>
<dbReference type="SUPFAM" id="SSF56925">
    <property type="entry name" value="OMPA-like"/>
    <property type="match status" value="1"/>
</dbReference>
<evidence type="ECO:0000256" key="1">
    <source>
        <dbReference type="ARBA" id="ARBA00022729"/>
    </source>
</evidence>
<comment type="caution">
    <text evidence="4">The sequence shown here is derived from an EMBL/GenBank/DDBJ whole genome shotgun (WGS) entry which is preliminary data.</text>
</comment>
<evidence type="ECO:0000256" key="2">
    <source>
        <dbReference type="SAM" id="SignalP"/>
    </source>
</evidence>
<dbReference type="EMBL" id="JAFREP010000003">
    <property type="protein sequence ID" value="MBO1317775.1"/>
    <property type="molecule type" value="Genomic_DNA"/>
</dbReference>
<evidence type="ECO:0000313" key="5">
    <source>
        <dbReference type="Proteomes" id="UP000664417"/>
    </source>
</evidence>
<feature type="signal peptide" evidence="2">
    <location>
        <begin position="1"/>
        <end position="27"/>
    </location>
</feature>
<protein>
    <submittedName>
        <fullName evidence="4">Outer membrane beta-barrel protein</fullName>
    </submittedName>
</protein>
<keyword evidence="5" id="KW-1185">Reference proteome</keyword>
<proteinExistence type="predicted"/>
<sequence length="212" mass="23228">MNAKWFTLLILAAATAVPCLQAQSTHAGPDSSTPNYLLFKVSELSWDDDIAYVTDVAAGRLGLDTSGGIQRDKATAAFKLTEGYTINKNIAVEGSAAYVDDSKFVTTDTTGFDTTIRLQTFTADLTALGVYPFTDKFEGYGQAGIAYYRIDFEALTQTGEKRKTHDTGVEPLYGLGLRFKFNEQFMADLQAQQHDLGEFGISFISLGFGFRF</sequence>
<evidence type="ECO:0000259" key="3">
    <source>
        <dbReference type="Pfam" id="PF13505"/>
    </source>
</evidence>
<dbReference type="AlphaFoldDB" id="A0A8J7Q1Y2"/>
<organism evidence="4 5">
    <name type="scientific">Acanthopleuribacter pedis</name>
    <dbReference type="NCBI Taxonomy" id="442870"/>
    <lineage>
        <taxon>Bacteria</taxon>
        <taxon>Pseudomonadati</taxon>
        <taxon>Acidobacteriota</taxon>
        <taxon>Holophagae</taxon>
        <taxon>Acanthopleuribacterales</taxon>
        <taxon>Acanthopleuribacteraceae</taxon>
        <taxon>Acanthopleuribacter</taxon>
    </lineage>
</organism>
<name>A0A8J7Q1Y2_9BACT</name>
<dbReference type="Proteomes" id="UP000664417">
    <property type="component" value="Unassembled WGS sequence"/>
</dbReference>
<dbReference type="Gene3D" id="2.40.160.20">
    <property type="match status" value="1"/>
</dbReference>
<dbReference type="Pfam" id="PF13505">
    <property type="entry name" value="OMP_b-brl"/>
    <property type="match status" value="1"/>
</dbReference>
<keyword evidence="1 2" id="KW-0732">Signal</keyword>
<gene>
    <name evidence="4" type="ORF">J3U88_04825</name>
</gene>
<accession>A0A8J7Q1Y2</accession>